<reference evidence="3 4" key="1">
    <citation type="submission" date="2016-10" db="EMBL/GenBank/DDBJ databases">
        <authorList>
            <person name="de Groot N.N."/>
        </authorList>
    </citation>
    <scope>NUCLEOTIDE SEQUENCE [LARGE SCALE GENOMIC DNA]</scope>
    <source>
        <strain evidence="3 4">ATCC 700224</strain>
    </source>
</reference>
<dbReference type="Proteomes" id="UP000199412">
    <property type="component" value="Unassembled WGS sequence"/>
</dbReference>
<organism evidence="3 4">
    <name type="scientific">Rhodospira trueperi</name>
    <dbReference type="NCBI Taxonomy" id="69960"/>
    <lineage>
        <taxon>Bacteria</taxon>
        <taxon>Pseudomonadati</taxon>
        <taxon>Pseudomonadota</taxon>
        <taxon>Alphaproteobacteria</taxon>
        <taxon>Rhodospirillales</taxon>
        <taxon>Rhodospirillaceae</taxon>
        <taxon>Rhodospira</taxon>
    </lineage>
</organism>
<dbReference type="RefSeq" id="WP_245699289.1">
    <property type="nucleotide sequence ID" value="NZ_FNAP01000034.1"/>
</dbReference>
<dbReference type="GO" id="GO:0051607">
    <property type="term" value="P:defense response to virus"/>
    <property type="evidence" value="ECO:0007669"/>
    <property type="project" value="UniProtKB-KW"/>
</dbReference>
<name>A0A1G7IC72_9PROT</name>
<dbReference type="EMBL" id="FNAP01000034">
    <property type="protein sequence ID" value="SDF10168.1"/>
    <property type="molecule type" value="Genomic_DNA"/>
</dbReference>
<sequence>MTLALMTYTCEVAVRSPFLFRGLAAAPFGVDAIALRDDQGTPIIPMDQIRGVMKEALRDLPESVVSASGPLAIDSLFGIKSKREDESGAANEPVRRRIHFSDLVAKGILPDLTTPDTVEDLPQKGAHHTRIEIAPDTGTVKTGALQVVELVAPMGAVVLFTGTVEVLAPAQNHDCVTDMLSKALALVGAIGGLKSPGFGEVVEDGTRLIPKGDPVPLTEPTPKDPNNDHIRLRVTFDRPILVNAKKLADNAVVSAQIIPGAVFKGTLADRLNHAGAKPAEGLLGDVLAALSFSHAWPLSRAGDRLCRPLPLSLVGADSDGTLTFGDALSVPDGRGTMIGCRPAWFVGDWKSPWFEPGAQAAGYPTAQVRAPVARTHTEIHQETGTAADHMLYTTLLQPVREIDGKPIAWSLDIDLGAISDDQGRRLAQGLIEILTTEGLYGVGGTGARATFTEASGPVAPPCATPVHGTTNRFALMLETPAVLFDPRDAWPADGTAVAARTVYEAAWAKQVPGARLLSFFAAQSLAGGDIARRRRAYGKDYYVPFVLTDPGSIFLIEVTDDSGRKALDDAVRFGLTPAAFGTEPVTWKTCPYMPENGYGRMSTTYLSQADQARLMEAVTHA</sequence>
<proteinExistence type="predicted"/>
<protein>
    <submittedName>
        <fullName evidence="3">CRISPR-associated protein (Cas_Cmr3)</fullName>
    </submittedName>
</protein>
<dbReference type="InterPro" id="IPR005537">
    <property type="entry name" value="RAMP_III_fam"/>
</dbReference>
<dbReference type="STRING" id="69960.SAMN05421720_1346"/>
<dbReference type="AlphaFoldDB" id="A0A1G7IC72"/>
<accession>A0A1G7IC72</accession>
<evidence type="ECO:0000313" key="3">
    <source>
        <dbReference type="EMBL" id="SDF10168.1"/>
    </source>
</evidence>
<keyword evidence="1" id="KW-0051">Antiviral defense</keyword>
<dbReference type="CDD" id="cd09726">
    <property type="entry name" value="RAMP_I_III"/>
    <property type="match status" value="1"/>
</dbReference>
<evidence type="ECO:0000256" key="1">
    <source>
        <dbReference type="ARBA" id="ARBA00023118"/>
    </source>
</evidence>
<feature type="domain" description="CRISPR type III-associated protein" evidence="2">
    <location>
        <begin position="16"/>
        <end position="201"/>
    </location>
</feature>
<evidence type="ECO:0000259" key="2">
    <source>
        <dbReference type="Pfam" id="PF03787"/>
    </source>
</evidence>
<dbReference type="Pfam" id="PF03787">
    <property type="entry name" value="RAMPs"/>
    <property type="match status" value="1"/>
</dbReference>
<keyword evidence="4" id="KW-1185">Reference proteome</keyword>
<evidence type="ECO:0000313" key="4">
    <source>
        <dbReference type="Proteomes" id="UP000199412"/>
    </source>
</evidence>
<gene>
    <name evidence="3" type="ORF">SAMN05421720_1346</name>
</gene>